<proteinExistence type="predicted"/>
<dbReference type="AlphaFoldDB" id="A0A1G8EKX9"/>
<name>A0A1G8EKX9_9RHOO</name>
<dbReference type="EMBL" id="FNCY01000008">
    <property type="protein sequence ID" value="SDH70517.1"/>
    <property type="molecule type" value="Genomic_DNA"/>
</dbReference>
<protein>
    <submittedName>
        <fullName evidence="1">Uncharacterized protein</fullName>
    </submittedName>
</protein>
<evidence type="ECO:0000313" key="1">
    <source>
        <dbReference type="EMBL" id="SDH70517.1"/>
    </source>
</evidence>
<organism evidence="1 2">
    <name type="scientific">Propionivibrio dicarboxylicus</name>
    <dbReference type="NCBI Taxonomy" id="83767"/>
    <lineage>
        <taxon>Bacteria</taxon>
        <taxon>Pseudomonadati</taxon>
        <taxon>Pseudomonadota</taxon>
        <taxon>Betaproteobacteria</taxon>
        <taxon>Rhodocyclales</taxon>
        <taxon>Rhodocyclaceae</taxon>
        <taxon>Propionivibrio</taxon>
    </lineage>
</organism>
<gene>
    <name evidence="1" type="ORF">SAMN05660652_02115</name>
</gene>
<accession>A0A1G8EKX9</accession>
<sequence length="261" mass="29325">MQSAIRLGSMLRERKFDTEADFCASACLYAFLGGVRRSTVGDNPRIGIHRFYRSQAASNPTMKQFTGVDMDSTQRLMAGLLFYSPRMGVDLRLIALSIDAGPSEMRWLEKGELELLHVTYEPGRWTDWRVVTPKNSQGVLAISETQDKTRSMQLLCSQGRVLFSVIDENGDAEWLRQCRDSRNSHRLFGADIPSSKVEVLSNPSGIVFQLPQKAIVVSTPAIFAFDNDDYPMACKDIEGRYFGTMAGFQRMWKLAIGNCVD</sequence>
<reference evidence="1 2" key="1">
    <citation type="submission" date="2016-10" db="EMBL/GenBank/DDBJ databases">
        <authorList>
            <person name="de Groot N.N."/>
        </authorList>
    </citation>
    <scope>NUCLEOTIDE SEQUENCE [LARGE SCALE GENOMIC DNA]</scope>
    <source>
        <strain evidence="1 2">DSM 5885</strain>
    </source>
</reference>
<keyword evidence="2" id="KW-1185">Reference proteome</keyword>
<evidence type="ECO:0000313" key="2">
    <source>
        <dbReference type="Proteomes" id="UP000198607"/>
    </source>
</evidence>
<dbReference type="Proteomes" id="UP000198607">
    <property type="component" value="Unassembled WGS sequence"/>
</dbReference>